<feature type="region of interest" description="Disordered" evidence="2">
    <location>
        <begin position="1147"/>
        <end position="1178"/>
    </location>
</feature>
<feature type="compositionally biased region" description="Low complexity" evidence="2">
    <location>
        <begin position="624"/>
        <end position="638"/>
    </location>
</feature>
<protein>
    <submittedName>
        <fullName evidence="3">Uncharacterized protein</fullName>
    </submittedName>
</protein>
<feature type="region of interest" description="Disordered" evidence="2">
    <location>
        <begin position="242"/>
        <end position="262"/>
    </location>
</feature>
<evidence type="ECO:0000313" key="3">
    <source>
        <dbReference type="EMBL" id="CDW84326.1"/>
    </source>
</evidence>
<name>A0A078AQW0_STYLE</name>
<feature type="region of interest" description="Disordered" evidence="2">
    <location>
        <begin position="387"/>
        <end position="407"/>
    </location>
</feature>
<feature type="region of interest" description="Disordered" evidence="2">
    <location>
        <begin position="990"/>
        <end position="1015"/>
    </location>
</feature>
<feature type="compositionally biased region" description="Acidic residues" evidence="2">
    <location>
        <begin position="133"/>
        <end position="162"/>
    </location>
</feature>
<feature type="compositionally biased region" description="Low complexity" evidence="2">
    <location>
        <begin position="654"/>
        <end position="666"/>
    </location>
</feature>
<proteinExistence type="predicted"/>
<dbReference type="EMBL" id="CCKQ01012702">
    <property type="protein sequence ID" value="CDW84326.1"/>
    <property type="molecule type" value="Genomic_DNA"/>
</dbReference>
<dbReference type="InParanoid" id="A0A078AQW0"/>
<feature type="compositionally biased region" description="Basic and acidic residues" evidence="2">
    <location>
        <begin position="1"/>
        <end position="10"/>
    </location>
</feature>
<gene>
    <name evidence="3" type="primary">Contig19853.g21061</name>
    <name evidence="3" type="ORF">STYLEM_13386</name>
</gene>
<reference evidence="3 4" key="1">
    <citation type="submission" date="2014-06" db="EMBL/GenBank/DDBJ databases">
        <authorList>
            <person name="Swart Estienne"/>
        </authorList>
    </citation>
    <scope>NUCLEOTIDE SEQUENCE [LARGE SCALE GENOMIC DNA]</scope>
    <source>
        <strain evidence="3 4">130c</strain>
    </source>
</reference>
<evidence type="ECO:0000313" key="4">
    <source>
        <dbReference type="Proteomes" id="UP000039865"/>
    </source>
</evidence>
<feature type="compositionally biased region" description="Polar residues" evidence="2">
    <location>
        <begin position="826"/>
        <end position="835"/>
    </location>
</feature>
<keyword evidence="1" id="KW-0175">Coiled coil</keyword>
<evidence type="ECO:0000256" key="2">
    <source>
        <dbReference type="SAM" id="MobiDB-lite"/>
    </source>
</evidence>
<feature type="region of interest" description="Disordered" evidence="2">
    <location>
        <begin position="616"/>
        <end position="675"/>
    </location>
</feature>
<accession>A0A078AQW0</accession>
<dbReference type="Proteomes" id="UP000039865">
    <property type="component" value="Unassembled WGS sequence"/>
</dbReference>
<feature type="region of interest" description="Disordered" evidence="2">
    <location>
        <begin position="796"/>
        <end position="835"/>
    </location>
</feature>
<feature type="region of interest" description="Disordered" evidence="2">
    <location>
        <begin position="1"/>
        <end position="58"/>
    </location>
</feature>
<keyword evidence="4" id="KW-1185">Reference proteome</keyword>
<evidence type="ECO:0000256" key="1">
    <source>
        <dbReference type="SAM" id="Coils"/>
    </source>
</evidence>
<feature type="region of interest" description="Disordered" evidence="2">
    <location>
        <begin position="706"/>
        <end position="745"/>
    </location>
</feature>
<feature type="compositionally biased region" description="Basic and acidic residues" evidence="2">
    <location>
        <begin position="242"/>
        <end position="256"/>
    </location>
</feature>
<sequence length="1287" mass="148960">MAVINIHKEIIEEESQQDTDERDFENDYIDGDECEEDCDQQDGESQINEDGEEEDYELNSEEEELFQRLEEDNQFEQFQVNQNELEEVEELEESKFDRINEDGDITNIQIIENLSYEREKSPYEDNDEQNKNDEEENQQEYLEEDDEEGENEDMTEENEEEPQSLQEVNKRNDEFWAKQAERINSKMNGMMKSMVNQQSKDIFNQQQQMNCFAFYSGHLKQCLSGMSNTSKSNIEKLFYDTKSKEEQHQTNEDPQKLKKKRNLVSNNLEQSYHIRSVVKLFDELNNYQKIYPFVKQVFQNKHIQFKNFTKNKDNIVNQLTAKYCKAQTYPVRKPQKPPLYDENLQIRKQYHYKLRKRVFCLSNKKNAVYEEEPEKEKPTIIQTQSTISKQLDSQRQSKMAENNPSPSVLQNKTIVTSVLAQNGNYNKYSQSMIQKQKVGTTYEPLNEELYQNSLSNHHSPERNQGLSPMQHHFSALHNIGHEFTKEFLNLKPDPIQILQQQRLSGLRIDNKPQEDIFSIRDEIMEINKYYTGSHLIHDSNFGQRGSQKYLENNDSQKKIGTMAKKYQNQYNKFQIFDHNMLRGPTKFDKGFFKQDFHLSKGALDTVGQTRRQVARENNTMTIAGTSTSGTNGRTSNLSQLAQPPRTQQSHLARSQQVQTSQQQQKSNMDSQNKESKLAQIWTEVDQNAELLRQDKQKSFVQHSVIGGGGRETISGGTASTSATSTNLGNNQKQQQQQQQPSIGQQQPIIGQQQIIVTQQHWIIPQDEQQMQQLYQQQQSSTPYRIFCPQKILSSKIRGKPKSSARQGALNSSQTSGLSGQLGTQKPVGSQQQQQDLITHKQGFQQNLESQQQKDDQGESRLKVYNKQSMGTQRQPELQQSILSSDLFVNNQSHYQSDFRNRSLKQDKLIQGETGLDYKQRGLEKREHSAAGLIVIEQNLATRDYSNNHNKRLKNQQQQYQQYNAEWQQKQSKGQQQSDVDGNEGILQKLQQQHKSQESFELQDTRQQPKLTGSTTPLDLRQLRAKAVEQVSGIQSLQHKQSLGEAAEITSKLANTVNANQYSVGSELEQCKLKHRSTIERVLYQTKSPAFLQEKSSSLANQPASSQYNSEQSAQQKQQIELISKHKYVINEQLVQLRTSAFMQLDLQGSSQRSAQRQQLVRPRNQDQPDNRVQTQQQHDFETQQFGKSTAQVFNAPKQKQQYQQRQQHQQFSQSVKQQQLQLRNSQQFQQQSIGLIPANLDYQQQLIGAPGSATNFIPPIGLINSQVGQKPIQNFNIPYQFKIGGKQ</sequence>
<feature type="compositionally biased region" description="Low complexity" evidence="2">
    <location>
        <begin position="811"/>
        <end position="824"/>
    </location>
</feature>
<feature type="compositionally biased region" description="Acidic residues" evidence="2">
    <location>
        <begin position="11"/>
        <end position="58"/>
    </location>
</feature>
<feature type="compositionally biased region" description="Low complexity" evidence="2">
    <location>
        <begin position="711"/>
        <end position="745"/>
    </location>
</feature>
<feature type="coiled-coil region" evidence="1">
    <location>
        <begin position="945"/>
        <end position="972"/>
    </location>
</feature>
<feature type="compositionally biased region" description="Low complexity" evidence="2">
    <location>
        <begin position="1147"/>
        <end position="1161"/>
    </location>
</feature>
<feature type="compositionally biased region" description="Basic and acidic residues" evidence="2">
    <location>
        <begin position="115"/>
        <end position="132"/>
    </location>
</feature>
<feature type="region of interest" description="Disordered" evidence="2">
    <location>
        <begin position="112"/>
        <end position="172"/>
    </location>
</feature>
<organism evidence="3 4">
    <name type="scientific">Stylonychia lemnae</name>
    <name type="common">Ciliate</name>
    <dbReference type="NCBI Taxonomy" id="5949"/>
    <lineage>
        <taxon>Eukaryota</taxon>
        <taxon>Sar</taxon>
        <taxon>Alveolata</taxon>
        <taxon>Ciliophora</taxon>
        <taxon>Intramacronucleata</taxon>
        <taxon>Spirotrichea</taxon>
        <taxon>Stichotrichia</taxon>
        <taxon>Sporadotrichida</taxon>
        <taxon>Oxytrichidae</taxon>
        <taxon>Stylonychinae</taxon>
        <taxon>Stylonychia</taxon>
    </lineage>
</organism>
<feature type="region of interest" description="Disordered" evidence="2">
    <location>
        <begin position="1093"/>
        <end position="1112"/>
    </location>
</feature>
<feature type="compositionally biased region" description="Polar residues" evidence="2">
    <location>
        <begin position="639"/>
        <end position="653"/>
    </location>
</feature>